<dbReference type="AlphaFoldDB" id="A0A495IW71"/>
<dbReference type="SMART" id="SM00554">
    <property type="entry name" value="FAS1"/>
    <property type="match status" value="1"/>
</dbReference>
<dbReference type="PANTHER" id="PTHR10900">
    <property type="entry name" value="PERIOSTIN-RELATED"/>
    <property type="match status" value="1"/>
</dbReference>
<sequence>MILKIRHFTYLLVLITLSCSCNKKWDNYNNLRDSALSQSLLERINRNPDLSQFYSLLVKTGYDKVIASSKSFTVWAPNNVAIQKVDLAIMQDSVRLKQFVGNHIANQSYLASTISGQLYIKTLNGKNVTFKRASVDDSPIIVADQYTGNGVLHVIGDAIIPKPSIWEYLMSTTTLQKQELISLNYLAFDRSSAIQTGVNPNTGAPIYKPGTGYTTLNRFNNLADISNEDSLYTYIVLIDPLFVAQQSSLFKYFVTTNLSKSDSLTKFNVISMLAFKGVLNSEAFPDTVYSAVDSVKFHLRKSDIVESRKVSNGIVYVMNNISYKLLGERNDSYARIKPITLQGENIDSMLVTKTYSVRTRRNPNNTIYQDMLLENHGTASMWVNYRTNANSVKYRVYWRVVRDNALALTGSATDLTYFPMRLAFNTPTNVSFTQAKPGVVDNGVDPVTGKHTFSPNYNDVLLGDFVSPFYFSKAAGFGSLNLFLLGNTVTTNGANTLLLDYIKLVPIP</sequence>
<reference evidence="2 3" key="1">
    <citation type="submission" date="2018-10" db="EMBL/GenBank/DDBJ databases">
        <title>Genomic Encyclopedia of Archaeal and Bacterial Type Strains, Phase II (KMG-II): from individual species to whole genera.</title>
        <authorList>
            <person name="Goeker M."/>
        </authorList>
    </citation>
    <scope>NUCLEOTIDE SEQUENCE [LARGE SCALE GENOMIC DNA]</scope>
    <source>
        <strain evidence="2 3">DSM 18602</strain>
    </source>
</reference>
<evidence type="ECO:0000259" key="1">
    <source>
        <dbReference type="PROSITE" id="PS50213"/>
    </source>
</evidence>
<name>A0A495IW71_9SPHI</name>
<gene>
    <name evidence="2" type="ORF">BDD43_1148</name>
</gene>
<dbReference type="InterPro" id="IPR036378">
    <property type="entry name" value="FAS1_dom_sf"/>
</dbReference>
<dbReference type="RefSeq" id="WP_008507890.1">
    <property type="nucleotide sequence ID" value="NZ_RBKU01000001.1"/>
</dbReference>
<proteinExistence type="predicted"/>
<dbReference type="Pfam" id="PF02469">
    <property type="entry name" value="Fasciclin"/>
    <property type="match status" value="1"/>
</dbReference>
<keyword evidence="3" id="KW-1185">Reference proteome</keyword>
<dbReference type="PROSITE" id="PS50213">
    <property type="entry name" value="FAS1"/>
    <property type="match status" value="1"/>
</dbReference>
<dbReference type="GO" id="GO:0007155">
    <property type="term" value="P:cell adhesion"/>
    <property type="evidence" value="ECO:0007669"/>
    <property type="project" value="TreeGrafter"/>
</dbReference>
<feature type="domain" description="FAS1" evidence="1">
    <location>
        <begin position="37"/>
        <end position="159"/>
    </location>
</feature>
<dbReference type="InterPro" id="IPR050904">
    <property type="entry name" value="Adhesion/Biosynth-related"/>
</dbReference>
<evidence type="ECO:0000313" key="2">
    <source>
        <dbReference type="EMBL" id="RKR81006.1"/>
    </source>
</evidence>
<comment type="caution">
    <text evidence="2">The sequence shown here is derived from an EMBL/GenBank/DDBJ whole genome shotgun (WGS) entry which is preliminary data.</text>
</comment>
<dbReference type="GO" id="GO:0031012">
    <property type="term" value="C:extracellular matrix"/>
    <property type="evidence" value="ECO:0007669"/>
    <property type="project" value="TreeGrafter"/>
</dbReference>
<dbReference type="PANTHER" id="PTHR10900:SF124">
    <property type="entry name" value="FI05614P"/>
    <property type="match status" value="1"/>
</dbReference>
<evidence type="ECO:0000313" key="3">
    <source>
        <dbReference type="Proteomes" id="UP000268007"/>
    </source>
</evidence>
<dbReference type="SUPFAM" id="SSF82153">
    <property type="entry name" value="FAS1 domain"/>
    <property type="match status" value="1"/>
</dbReference>
<dbReference type="Gene3D" id="2.30.180.10">
    <property type="entry name" value="FAS1 domain"/>
    <property type="match status" value="1"/>
</dbReference>
<dbReference type="InterPro" id="IPR000782">
    <property type="entry name" value="FAS1_domain"/>
</dbReference>
<dbReference type="GO" id="GO:0005615">
    <property type="term" value="C:extracellular space"/>
    <property type="evidence" value="ECO:0007669"/>
    <property type="project" value="TreeGrafter"/>
</dbReference>
<dbReference type="GO" id="GO:0050839">
    <property type="term" value="F:cell adhesion molecule binding"/>
    <property type="evidence" value="ECO:0007669"/>
    <property type="project" value="TreeGrafter"/>
</dbReference>
<dbReference type="GO" id="GO:0030198">
    <property type="term" value="P:extracellular matrix organization"/>
    <property type="evidence" value="ECO:0007669"/>
    <property type="project" value="TreeGrafter"/>
</dbReference>
<dbReference type="PROSITE" id="PS51257">
    <property type="entry name" value="PROKAR_LIPOPROTEIN"/>
    <property type="match status" value="1"/>
</dbReference>
<dbReference type="OrthoDB" id="831756at2"/>
<organism evidence="2 3">
    <name type="scientific">Mucilaginibacter gracilis</name>
    <dbReference type="NCBI Taxonomy" id="423350"/>
    <lineage>
        <taxon>Bacteria</taxon>
        <taxon>Pseudomonadati</taxon>
        <taxon>Bacteroidota</taxon>
        <taxon>Sphingobacteriia</taxon>
        <taxon>Sphingobacteriales</taxon>
        <taxon>Sphingobacteriaceae</taxon>
        <taxon>Mucilaginibacter</taxon>
    </lineage>
</organism>
<dbReference type="Proteomes" id="UP000268007">
    <property type="component" value="Unassembled WGS sequence"/>
</dbReference>
<accession>A0A495IW71</accession>
<dbReference type="EMBL" id="RBKU01000001">
    <property type="protein sequence ID" value="RKR81006.1"/>
    <property type="molecule type" value="Genomic_DNA"/>
</dbReference>
<protein>
    <submittedName>
        <fullName evidence="2">Putative surface protein with fasciclin (FAS1) repeats</fullName>
    </submittedName>
</protein>